<keyword evidence="2" id="KW-1185">Reference proteome</keyword>
<organism evidence="1 2">
    <name type="scientific">Tanacetum coccineum</name>
    <dbReference type="NCBI Taxonomy" id="301880"/>
    <lineage>
        <taxon>Eukaryota</taxon>
        <taxon>Viridiplantae</taxon>
        <taxon>Streptophyta</taxon>
        <taxon>Embryophyta</taxon>
        <taxon>Tracheophyta</taxon>
        <taxon>Spermatophyta</taxon>
        <taxon>Magnoliopsida</taxon>
        <taxon>eudicotyledons</taxon>
        <taxon>Gunneridae</taxon>
        <taxon>Pentapetalae</taxon>
        <taxon>asterids</taxon>
        <taxon>campanulids</taxon>
        <taxon>Asterales</taxon>
        <taxon>Asteraceae</taxon>
        <taxon>Asteroideae</taxon>
        <taxon>Anthemideae</taxon>
        <taxon>Anthemidinae</taxon>
        <taxon>Tanacetum</taxon>
    </lineage>
</organism>
<evidence type="ECO:0000313" key="1">
    <source>
        <dbReference type="EMBL" id="GJS72511.1"/>
    </source>
</evidence>
<reference evidence="1" key="1">
    <citation type="journal article" date="2022" name="Int. J. Mol. Sci.">
        <title>Draft Genome of Tanacetum Coccineum: Genomic Comparison of Closely Related Tanacetum-Family Plants.</title>
        <authorList>
            <person name="Yamashiro T."/>
            <person name="Shiraishi A."/>
            <person name="Nakayama K."/>
            <person name="Satake H."/>
        </authorList>
    </citation>
    <scope>NUCLEOTIDE SEQUENCE</scope>
</reference>
<accession>A0ABQ4Y5R2</accession>
<comment type="caution">
    <text evidence="1">The sequence shown here is derived from an EMBL/GenBank/DDBJ whole genome shotgun (WGS) entry which is preliminary data.</text>
</comment>
<reference evidence="1" key="2">
    <citation type="submission" date="2022-01" db="EMBL/GenBank/DDBJ databases">
        <authorList>
            <person name="Yamashiro T."/>
            <person name="Shiraishi A."/>
            <person name="Satake H."/>
            <person name="Nakayama K."/>
        </authorList>
    </citation>
    <scope>NUCLEOTIDE SEQUENCE</scope>
</reference>
<dbReference type="EMBL" id="BQNB010010084">
    <property type="protein sequence ID" value="GJS72511.1"/>
    <property type="molecule type" value="Genomic_DNA"/>
</dbReference>
<gene>
    <name evidence="1" type="ORF">Tco_0705352</name>
</gene>
<dbReference type="Proteomes" id="UP001151760">
    <property type="component" value="Unassembled WGS sequence"/>
</dbReference>
<name>A0ABQ4Y5R2_9ASTR</name>
<sequence>MCQCARKWHFVGHKVLQKYGKNNLLPENVPFASTLTHCRAQVLGQMTYPVASLTPDSARLGDHSTRIELIGVPVGPVFLLELLTLAIVTACVSRAAAMPSFNQLLDGKPKIQRKFWNLRLPEINMEIME</sequence>
<proteinExistence type="predicted"/>
<protein>
    <submittedName>
        <fullName evidence="1">Uncharacterized protein</fullName>
    </submittedName>
</protein>
<evidence type="ECO:0000313" key="2">
    <source>
        <dbReference type="Proteomes" id="UP001151760"/>
    </source>
</evidence>